<evidence type="ECO:0000313" key="3">
    <source>
        <dbReference type="EMBL" id="SOR30407.1"/>
    </source>
</evidence>
<gene>
    <name evidence="3" type="ORF">TK0001_3805</name>
</gene>
<reference evidence="4" key="1">
    <citation type="submission" date="2017-10" db="EMBL/GenBank/DDBJ databases">
        <authorList>
            <person name="Regsiter A."/>
            <person name="William W."/>
        </authorList>
    </citation>
    <scope>NUCLEOTIDE SEQUENCE [LARGE SCALE GENOMIC DNA]</scope>
</reference>
<sequence length="85" mass="9104">MPAFERLVIVSTGLADPFPILSTLRADPVLSHHLAPGTIVATVDAFNAADQIAPAGNDQADFGRRPDRRDEGRPRDAGEVLTSLR</sequence>
<feature type="domain" description="CobW/HypB/UreG nucleotide-binding" evidence="2">
    <location>
        <begin position="4"/>
        <end position="52"/>
    </location>
</feature>
<dbReference type="InterPro" id="IPR003495">
    <property type="entry name" value="CobW/HypB/UreG_nucleotide-bd"/>
</dbReference>
<accession>A0A2N9ASR4</accession>
<name>A0A2N9ASR4_METEX</name>
<feature type="compositionally biased region" description="Basic and acidic residues" evidence="1">
    <location>
        <begin position="61"/>
        <end position="78"/>
    </location>
</feature>
<dbReference type="Proteomes" id="UP000233769">
    <property type="component" value="Chromosome tk0001"/>
</dbReference>
<evidence type="ECO:0000256" key="1">
    <source>
        <dbReference type="SAM" id="MobiDB-lite"/>
    </source>
</evidence>
<proteinExistence type="predicted"/>
<protein>
    <recommendedName>
        <fullName evidence="2">CobW/HypB/UreG nucleotide-binding domain-containing protein</fullName>
    </recommendedName>
</protein>
<dbReference type="AlphaFoldDB" id="A0A2N9ASR4"/>
<dbReference type="InterPro" id="IPR027417">
    <property type="entry name" value="P-loop_NTPase"/>
</dbReference>
<evidence type="ECO:0000259" key="2">
    <source>
        <dbReference type="Pfam" id="PF02492"/>
    </source>
</evidence>
<dbReference type="Gene3D" id="3.40.50.300">
    <property type="entry name" value="P-loop containing nucleotide triphosphate hydrolases"/>
    <property type="match status" value="1"/>
</dbReference>
<dbReference type="Pfam" id="PF02492">
    <property type="entry name" value="cobW"/>
    <property type="match status" value="1"/>
</dbReference>
<evidence type="ECO:0000313" key="4">
    <source>
        <dbReference type="Proteomes" id="UP000233769"/>
    </source>
</evidence>
<feature type="region of interest" description="Disordered" evidence="1">
    <location>
        <begin position="54"/>
        <end position="85"/>
    </location>
</feature>
<organism evidence="3 4">
    <name type="scientific">Methylorubrum extorquens</name>
    <name type="common">Methylobacterium dichloromethanicum</name>
    <name type="synonym">Methylobacterium extorquens</name>
    <dbReference type="NCBI Taxonomy" id="408"/>
    <lineage>
        <taxon>Bacteria</taxon>
        <taxon>Pseudomonadati</taxon>
        <taxon>Pseudomonadota</taxon>
        <taxon>Alphaproteobacteria</taxon>
        <taxon>Hyphomicrobiales</taxon>
        <taxon>Methylobacteriaceae</taxon>
        <taxon>Methylorubrum</taxon>
    </lineage>
</organism>
<dbReference type="EMBL" id="LT962688">
    <property type="protein sequence ID" value="SOR30407.1"/>
    <property type="molecule type" value="Genomic_DNA"/>
</dbReference>